<keyword evidence="3" id="KW-1185">Reference proteome</keyword>
<reference evidence="2" key="4">
    <citation type="submission" date="2019-03" db="UniProtKB">
        <authorList>
            <consortium name="EnsemblPlants"/>
        </authorList>
    </citation>
    <scope>IDENTIFICATION</scope>
</reference>
<sequence length="195" mass="21525">STSKGHPPSNPSYPPSQPPLTSAFPPRPEPLRPRPGRGFARRPPGSARRHRVLALELVCQLQQGVSFRFRVGLAAGRYGDLAPAVRRVLRRAPRRRAGQRAAAVAVLPAAARLLLLARGRRPGGLPTAPGVPDGHARRHRHQVRRRGNLSLSPIPDCVCSLVWSAMIWLVLRCTYRAAVICVLHVIVPEYKEQYH</sequence>
<dbReference type="AlphaFoldDB" id="A0A453TD36"/>
<evidence type="ECO:0000313" key="3">
    <source>
        <dbReference type="Proteomes" id="UP000015105"/>
    </source>
</evidence>
<accession>A0A453TD36</accession>
<reference evidence="2" key="3">
    <citation type="journal article" date="2017" name="Nature">
        <title>Genome sequence of the progenitor of the wheat D genome Aegilops tauschii.</title>
        <authorList>
            <person name="Luo M.C."/>
            <person name="Gu Y.Q."/>
            <person name="Puiu D."/>
            <person name="Wang H."/>
            <person name="Twardziok S.O."/>
            <person name="Deal K.R."/>
            <person name="Huo N."/>
            <person name="Zhu T."/>
            <person name="Wang L."/>
            <person name="Wang Y."/>
            <person name="McGuire P.E."/>
            <person name="Liu S."/>
            <person name="Long H."/>
            <person name="Ramasamy R.K."/>
            <person name="Rodriguez J.C."/>
            <person name="Van S.L."/>
            <person name="Yuan L."/>
            <person name="Wang Z."/>
            <person name="Xia Z."/>
            <person name="Xiao L."/>
            <person name="Anderson O.D."/>
            <person name="Ouyang S."/>
            <person name="Liang Y."/>
            <person name="Zimin A.V."/>
            <person name="Pertea G."/>
            <person name="Qi P."/>
            <person name="Bennetzen J.L."/>
            <person name="Dai X."/>
            <person name="Dawson M.W."/>
            <person name="Muller H.G."/>
            <person name="Kugler K."/>
            <person name="Rivarola-Duarte L."/>
            <person name="Spannagl M."/>
            <person name="Mayer K.F.X."/>
            <person name="Lu F.H."/>
            <person name="Bevan M.W."/>
            <person name="Leroy P."/>
            <person name="Li P."/>
            <person name="You F.M."/>
            <person name="Sun Q."/>
            <person name="Liu Z."/>
            <person name="Lyons E."/>
            <person name="Wicker T."/>
            <person name="Salzberg S.L."/>
            <person name="Devos K.M."/>
            <person name="Dvorak J."/>
        </authorList>
    </citation>
    <scope>NUCLEOTIDE SEQUENCE [LARGE SCALE GENOMIC DNA]</scope>
    <source>
        <strain evidence="2">cv. AL8/78</strain>
    </source>
</reference>
<name>A0A453TD36_AEGTS</name>
<dbReference type="EnsemblPlants" id="AET7Gv21349800.7">
    <property type="protein sequence ID" value="AET7Gv21349800.7"/>
    <property type="gene ID" value="AET7Gv21349800"/>
</dbReference>
<dbReference type="Gramene" id="AET7Gv21349800.7">
    <property type="protein sequence ID" value="AET7Gv21349800.7"/>
    <property type="gene ID" value="AET7Gv21349800"/>
</dbReference>
<feature type="region of interest" description="Disordered" evidence="1">
    <location>
        <begin position="1"/>
        <end position="45"/>
    </location>
</feature>
<evidence type="ECO:0000313" key="2">
    <source>
        <dbReference type="EnsemblPlants" id="AET7Gv21349800.7"/>
    </source>
</evidence>
<organism evidence="2 3">
    <name type="scientific">Aegilops tauschii subsp. strangulata</name>
    <name type="common">Goatgrass</name>
    <dbReference type="NCBI Taxonomy" id="200361"/>
    <lineage>
        <taxon>Eukaryota</taxon>
        <taxon>Viridiplantae</taxon>
        <taxon>Streptophyta</taxon>
        <taxon>Embryophyta</taxon>
        <taxon>Tracheophyta</taxon>
        <taxon>Spermatophyta</taxon>
        <taxon>Magnoliopsida</taxon>
        <taxon>Liliopsida</taxon>
        <taxon>Poales</taxon>
        <taxon>Poaceae</taxon>
        <taxon>BOP clade</taxon>
        <taxon>Pooideae</taxon>
        <taxon>Triticodae</taxon>
        <taxon>Triticeae</taxon>
        <taxon>Triticinae</taxon>
        <taxon>Aegilops</taxon>
    </lineage>
</organism>
<dbReference type="Proteomes" id="UP000015105">
    <property type="component" value="Chromosome 7D"/>
</dbReference>
<reference evidence="3" key="2">
    <citation type="journal article" date="2017" name="Nat. Plants">
        <title>The Aegilops tauschii genome reveals multiple impacts of transposons.</title>
        <authorList>
            <person name="Zhao G."/>
            <person name="Zou C."/>
            <person name="Li K."/>
            <person name="Wang K."/>
            <person name="Li T."/>
            <person name="Gao L."/>
            <person name="Zhang X."/>
            <person name="Wang H."/>
            <person name="Yang Z."/>
            <person name="Liu X."/>
            <person name="Jiang W."/>
            <person name="Mao L."/>
            <person name="Kong X."/>
            <person name="Jiao Y."/>
            <person name="Jia J."/>
        </authorList>
    </citation>
    <scope>NUCLEOTIDE SEQUENCE [LARGE SCALE GENOMIC DNA]</scope>
    <source>
        <strain evidence="3">cv. AL8/78</strain>
    </source>
</reference>
<proteinExistence type="predicted"/>
<protein>
    <submittedName>
        <fullName evidence="2">Uncharacterized protein</fullName>
    </submittedName>
</protein>
<feature type="compositionally biased region" description="Low complexity" evidence="1">
    <location>
        <begin position="36"/>
        <end position="45"/>
    </location>
</feature>
<evidence type="ECO:0000256" key="1">
    <source>
        <dbReference type="SAM" id="MobiDB-lite"/>
    </source>
</evidence>
<feature type="compositionally biased region" description="Pro residues" evidence="1">
    <location>
        <begin position="8"/>
        <end position="18"/>
    </location>
</feature>
<reference evidence="2" key="5">
    <citation type="journal article" date="2021" name="G3 (Bethesda)">
        <title>Aegilops tauschii genome assembly Aet v5.0 features greater sequence contiguity and improved annotation.</title>
        <authorList>
            <person name="Wang L."/>
            <person name="Zhu T."/>
            <person name="Rodriguez J.C."/>
            <person name="Deal K.R."/>
            <person name="Dubcovsky J."/>
            <person name="McGuire P.E."/>
            <person name="Lux T."/>
            <person name="Spannagl M."/>
            <person name="Mayer K.F.X."/>
            <person name="Baldrich P."/>
            <person name="Meyers B.C."/>
            <person name="Huo N."/>
            <person name="Gu Y.Q."/>
            <person name="Zhou H."/>
            <person name="Devos K.M."/>
            <person name="Bennetzen J.L."/>
            <person name="Unver T."/>
            <person name="Budak H."/>
            <person name="Gulick P.J."/>
            <person name="Galiba G."/>
            <person name="Kalapos B."/>
            <person name="Nelson D.R."/>
            <person name="Li P."/>
            <person name="You F.M."/>
            <person name="Luo M.C."/>
            <person name="Dvorak J."/>
        </authorList>
    </citation>
    <scope>NUCLEOTIDE SEQUENCE [LARGE SCALE GENOMIC DNA]</scope>
    <source>
        <strain evidence="2">cv. AL8/78</strain>
    </source>
</reference>
<reference evidence="3" key="1">
    <citation type="journal article" date="2014" name="Science">
        <title>Ancient hybridizations among the ancestral genomes of bread wheat.</title>
        <authorList>
            <consortium name="International Wheat Genome Sequencing Consortium,"/>
            <person name="Marcussen T."/>
            <person name="Sandve S.R."/>
            <person name="Heier L."/>
            <person name="Spannagl M."/>
            <person name="Pfeifer M."/>
            <person name="Jakobsen K.S."/>
            <person name="Wulff B.B."/>
            <person name="Steuernagel B."/>
            <person name="Mayer K.F."/>
            <person name="Olsen O.A."/>
        </authorList>
    </citation>
    <scope>NUCLEOTIDE SEQUENCE [LARGE SCALE GENOMIC DNA]</scope>
    <source>
        <strain evidence="3">cv. AL8/78</strain>
    </source>
</reference>